<gene>
    <name evidence="4" type="ORF">L1F29_19050</name>
</gene>
<evidence type="ECO:0000256" key="3">
    <source>
        <dbReference type="ARBA" id="ARBA00023295"/>
    </source>
</evidence>
<dbReference type="SUPFAM" id="SSF75005">
    <property type="entry name" value="Arabinanase/levansucrase/invertase"/>
    <property type="match status" value="1"/>
</dbReference>
<dbReference type="RefSeq" id="WP_258383655.1">
    <property type="nucleotide sequence ID" value="NZ_CP091430.1"/>
</dbReference>
<evidence type="ECO:0000313" key="5">
    <source>
        <dbReference type="Proteomes" id="UP001057877"/>
    </source>
</evidence>
<sequence>MSFTNPILTGFHPDPSICRVDDNYYLITSTCEYFPGVPIYHSKDLTNWRHIGYCLSRSGSVLRQRWQSVFLQA</sequence>
<evidence type="ECO:0000256" key="1">
    <source>
        <dbReference type="ARBA" id="ARBA00009865"/>
    </source>
</evidence>
<keyword evidence="5" id="KW-1185">Reference proteome</keyword>
<accession>A0ABY5S3Y4</accession>
<organism evidence="4 5">
    <name type="scientific">Paenibacillus spongiae</name>
    <dbReference type="NCBI Taxonomy" id="2909671"/>
    <lineage>
        <taxon>Bacteria</taxon>
        <taxon>Bacillati</taxon>
        <taxon>Bacillota</taxon>
        <taxon>Bacilli</taxon>
        <taxon>Bacillales</taxon>
        <taxon>Paenibacillaceae</taxon>
        <taxon>Paenibacillus</taxon>
    </lineage>
</organism>
<name>A0ABY5S3Y4_9BACL</name>
<dbReference type="PANTHER" id="PTHR42812:SF12">
    <property type="entry name" value="BETA-XYLOSIDASE-RELATED"/>
    <property type="match status" value="1"/>
</dbReference>
<dbReference type="PANTHER" id="PTHR42812">
    <property type="entry name" value="BETA-XYLOSIDASE"/>
    <property type="match status" value="1"/>
</dbReference>
<dbReference type="InterPro" id="IPR051795">
    <property type="entry name" value="Glycosyl_Hydrlase_43"/>
</dbReference>
<dbReference type="Proteomes" id="UP001057877">
    <property type="component" value="Chromosome"/>
</dbReference>
<dbReference type="InterPro" id="IPR023296">
    <property type="entry name" value="Glyco_hydro_beta-prop_sf"/>
</dbReference>
<dbReference type="Pfam" id="PF04616">
    <property type="entry name" value="Glyco_hydro_43"/>
    <property type="match status" value="1"/>
</dbReference>
<dbReference type="Gene3D" id="2.115.10.20">
    <property type="entry name" value="Glycosyl hydrolase domain, family 43"/>
    <property type="match status" value="1"/>
</dbReference>
<dbReference type="InterPro" id="IPR006710">
    <property type="entry name" value="Glyco_hydro_43"/>
</dbReference>
<evidence type="ECO:0000313" key="4">
    <source>
        <dbReference type="EMBL" id="UVI27567.1"/>
    </source>
</evidence>
<evidence type="ECO:0000256" key="2">
    <source>
        <dbReference type="ARBA" id="ARBA00022801"/>
    </source>
</evidence>
<keyword evidence="3" id="KW-0326">Glycosidase</keyword>
<proteinExistence type="inferred from homology"/>
<keyword evidence="2" id="KW-0378">Hydrolase</keyword>
<dbReference type="EMBL" id="CP091430">
    <property type="protein sequence ID" value="UVI27567.1"/>
    <property type="molecule type" value="Genomic_DNA"/>
</dbReference>
<protein>
    <submittedName>
        <fullName evidence="4">Family 43 glycosylhydrolase</fullName>
    </submittedName>
</protein>
<comment type="similarity">
    <text evidence="1">Belongs to the glycosyl hydrolase 43 family.</text>
</comment>
<reference evidence="4" key="1">
    <citation type="submission" date="2022-01" db="EMBL/GenBank/DDBJ databases">
        <title>Paenibacillus spongiae sp. nov., isolated from marine sponge.</title>
        <authorList>
            <person name="Li Z."/>
            <person name="Zhang M."/>
        </authorList>
    </citation>
    <scope>NUCLEOTIDE SEQUENCE</scope>
    <source>
        <strain evidence="4">PHS-Z3</strain>
    </source>
</reference>